<dbReference type="Gene3D" id="1.20.120.220">
    <property type="entry name" value="ATP synthase, F0 complex, subunit A"/>
    <property type="match status" value="1"/>
</dbReference>
<keyword evidence="7" id="KW-1133">Transmembrane helix</keyword>
<evidence type="ECO:0000256" key="11">
    <source>
        <dbReference type="SAM" id="MobiDB-lite"/>
    </source>
</evidence>
<keyword evidence="3" id="KW-0813">Transport</keyword>
<dbReference type="EMBL" id="MH598534">
    <property type="protein sequence ID" value="QBL76170.1"/>
    <property type="molecule type" value="Genomic_DNA"/>
</dbReference>
<dbReference type="InterPro" id="IPR045082">
    <property type="entry name" value="ATP_syn_F0_a_bact/chloroplast"/>
</dbReference>
<keyword evidence="4" id="KW-0138">CF(0)</keyword>
<evidence type="ECO:0000256" key="1">
    <source>
        <dbReference type="ARBA" id="ARBA00004141"/>
    </source>
</evidence>
<reference evidence="12" key="1">
    <citation type="journal article" date="2019" name="J. ISSAAS">
        <title>The Unique Evolutionary Trajectory 1 and Dynamic Conformations of DR and IR/DR-coexisting Plastomes of the Early Vascular Plant Selaginellaceae (Lycophyte).</title>
        <authorList>
            <person name="Zhang H.-R."/>
            <person name="Xiang Q.-P."/>
            <person name="Zhang X.-C."/>
        </authorList>
    </citation>
    <scope>NUCLEOTIDE SEQUENCE</scope>
</reference>
<evidence type="ECO:0000256" key="10">
    <source>
        <dbReference type="ARBA" id="ARBA00023310"/>
    </source>
</evidence>
<keyword evidence="9" id="KW-0472">Membrane</keyword>
<keyword evidence="5" id="KW-0812">Transmembrane</keyword>
<dbReference type="GO" id="GO:0045259">
    <property type="term" value="C:proton-transporting ATP synthase complex"/>
    <property type="evidence" value="ECO:0007669"/>
    <property type="project" value="UniProtKB-KW"/>
</dbReference>
<dbReference type="PANTHER" id="PTHR42823:SF3">
    <property type="entry name" value="ATP SYNTHASE SUBUNIT A, CHLOROPLASTIC"/>
    <property type="match status" value="1"/>
</dbReference>
<keyword evidence="12" id="KW-0934">Plastid</keyword>
<dbReference type="GeneID" id="39721408"/>
<comment type="subcellular location">
    <subcellularLocation>
        <location evidence="1">Membrane</location>
        <topology evidence="1">Multi-pass membrane protein</topology>
    </subcellularLocation>
</comment>
<comment type="similarity">
    <text evidence="2">Belongs to the ATPase A chain family.</text>
</comment>
<evidence type="ECO:0000313" key="12">
    <source>
        <dbReference type="EMBL" id="QBL76170.1"/>
    </source>
</evidence>
<evidence type="ECO:0000256" key="9">
    <source>
        <dbReference type="ARBA" id="ARBA00023136"/>
    </source>
</evidence>
<protein>
    <submittedName>
        <fullName evidence="12">ATP synthase CF0 subunit IV</fullName>
    </submittedName>
</protein>
<evidence type="ECO:0000256" key="7">
    <source>
        <dbReference type="ARBA" id="ARBA00022989"/>
    </source>
</evidence>
<keyword evidence="12" id="KW-0150">Chloroplast</keyword>
<dbReference type="AlphaFoldDB" id="A0A482CG38"/>
<proteinExistence type="inferred from homology"/>
<keyword evidence="6" id="KW-0375">Hydrogen ion transport</keyword>
<keyword evidence="10" id="KW-0066">ATP synthesis</keyword>
<keyword evidence="8" id="KW-0406">Ion transport</keyword>
<evidence type="ECO:0000256" key="8">
    <source>
        <dbReference type="ARBA" id="ARBA00023065"/>
    </source>
</evidence>
<dbReference type="RefSeq" id="YP_009589587.1">
    <property type="nucleotide sequence ID" value="NC_041643.1"/>
</dbReference>
<dbReference type="InterPro" id="IPR000568">
    <property type="entry name" value="ATP_synth_F0_asu"/>
</dbReference>
<sequence length="252" mass="26140">MHTAAYPSTNILALFQDLYGVPGAEAGQHSYRRVGGPQVHGQVPTTPWAVITILPSPAPPGTRRELRTVPSGGQNVVEHASELPRDLARTRIGGGYRPRAPSIGTLSPSIFVSNWSGAPLPRRISESPHGESAAPTNDINTTVALASLTPAAYSYAGPRKKGSSHSARYMQPTPIPPPINISEDSTKPSPPSSRPSGNISADESVVAAPIPSVPPVVPTPTTPSGPSTSAIQALILATSAAAHTGESMEDHQ</sequence>
<dbReference type="GO" id="GO:0015986">
    <property type="term" value="P:proton motive force-driven ATP synthesis"/>
    <property type="evidence" value="ECO:0007669"/>
    <property type="project" value="InterPro"/>
</dbReference>
<geneLocation type="chloroplast" evidence="12"/>
<dbReference type="InterPro" id="IPR035908">
    <property type="entry name" value="F0_ATP_A_sf"/>
</dbReference>
<evidence type="ECO:0000256" key="2">
    <source>
        <dbReference type="ARBA" id="ARBA00006810"/>
    </source>
</evidence>
<dbReference type="GO" id="GO:0015078">
    <property type="term" value="F:proton transmembrane transporter activity"/>
    <property type="evidence" value="ECO:0007669"/>
    <property type="project" value="InterPro"/>
</dbReference>
<feature type="compositionally biased region" description="Pro residues" evidence="11">
    <location>
        <begin position="211"/>
        <end position="223"/>
    </location>
</feature>
<gene>
    <name evidence="12" type="primary">atpI</name>
</gene>
<dbReference type="PANTHER" id="PTHR42823">
    <property type="entry name" value="ATP SYNTHASE SUBUNIT A, CHLOROPLASTIC"/>
    <property type="match status" value="1"/>
</dbReference>
<dbReference type="Pfam" id="PF00119">
    <property type="entry name" value="ATP-synt_A"/>
    <property type="match status" value="1"/>
</dbReference>
<evidence type="ECO:0000256" key="5">
    <source>
        <dbReference type="ARBA" id="ARBA00022692"/>
    </source>
</evidence>
<evidence type="ECO:0000256" key="3">
    <source>
        <dbReference type="ARBA" id="ARBA00022448"/>
    </source>
</evidence>
<organism evidence="12">
    <name type="scientific">Selaginella pennata</name>
    <dbReference type="NCBI Taxonomy" id="1715390"/>
    <lineage>
        <taxon>Eukaryota</taxon>
        <taxon>Viridiplantae</taxon>
        <taxon>Streptophyta</taxon>
        <taxon>Embryophyta</taxon>
        <taxon>Tracheophyta</taxon>
        <taxon>Lycopodiopsida</taxon>
        <taxon>Selaginellales</taxon>
        <taxon>Selaginellaceae</taxon>
        <taxon>Selaginella</taxon>
    </lineage>
</organism>
<dbReference type="SUPFAM" id="SSF81336">
    <property type="entry name" value="F1F0 ATP synthase subunit A"/>
    <property type="match status" value="1"/>
</dbReference>
<name>A0A482CG38_9TRAC</name>
<evidence type="ECO:0000256" key="4">
    <source>
        <dbReference type="ARBA" id="ARBA00022547"/>
    </source>
</evidence>
<feature type="region of interest" description="Disordered" evidence="11">
    <location>
        <begin position="154"/>
        <end position="230"/>
    </location>
</feature>
<accession>A0A482CG38</accession>
<evidence type="ECO:0000256" key="6">
    <source>
        <dbReference type="ARBA" id="ARBA00022781"/>
    </source>
</evidence>